<reference evidence="1 2" key="1">
    <citation type="journal article" date="2012" name="J. Bacteriol.">
        <title>Genome Sequence of "Candidatus Mycoplasma haemolamae" Strain Purdue, a Red Blood Cell Pathogen of Alpacas (Vicugna pacos) and Llamas (Lama glama).</title>
        <authorList>
            <person name="Guimaraes A.M."/>
            <person name="Toth B."/>
            <person name="Santos A.P."/>
            <person name="do Nascimento N.C."/>
            <person name="Kritchevsky J.E."/>
            <person name="Messick J.B."/>
        </authorList>
    </citation>
    <scope>NUCLEOTIDE SEQUENCE [LARGE SCALE GENOMIC DNA]</scope>
    <source>
        <strain evidence="1 2">Purdue</strain>
    </source>
</reference>
<dbReference type="HOGENOM" id="CLU_1072920_0_0_14"/>
<protein>
    <submittedName>
        <fullName evidence="1">Uncharacterized protein</fullName>
    </submittedName>
</protein>
<gene>
    <name evidence="1" type="ordered locus">MHLP_01455</name>
</gene>
<dbReference type="AlphaFoldDB" id="I7CF37"/>
<dbReference type="EMBL" id="CP003731">
    <property type="protein sequence ID" value="AFO51871.1"/>
    <property type="molecule type" value="Genomic_DNA"/>
</dbReference>
<dbReference type="PATRIC" id="fig|1212765.3.peg.323"/>
<dbReference type="KEGG" id="mhl:MHLP_01455"/>
<dbReference type="Proteomes" id="UP000006502">
    <property type="component" value="Chromosome"/>
</dbReference>
<organism evidence="1 2">
    <name type="scientific">Mycoplasma haematolamae (strain Purdue)</name>
    <dbReference type="NCBI Taxonomy" id="1212765"/>
    <lineage>
        <taxon>Bacteria</taxon>
        <taxon>Bacillati</taxon>
        <taxon>Mycoplasmatota</taxon>
        <taxon>Mollicutes</taxon>
        <taxon>Mycoplasmataceae</taxon>
        <taxon>Mycoplasma</taxon>
    </lineage>
</organism>
<evidence type="ECO:0000313" key="1">
    <source>
        <dbReference type="EMBL" id="AFO51871.1"/>
    </source>
</evidence>
<accession>I7CF37</accession>
<dbReference type="STRING" id="1212765.MHLP_01455"/>
<evidence type="ECO:0000313" key="2">
    <source>
        <dbReference type="Proteomes" id="UP000006502"/>
    </source>
</evidence>
<reference evidence="2" key="2">
    <citation type="submission" date="2012-07" db="EMBL/GenBank/DDBJ databases">
        <title>Complete genome sequence of 'Candidatus Mycoplasma haemolamae'.</title>
        <authorList>
            <person name="Guimaraes A.M.S."/>
            <person name="Toth B."/>
            <person name="Santos A.P."/>
            <person name="Nascimento N.C."/>
            <person name="Sojka J.E."/>
            <person name="Messick J.B."/>
        </authorList>
    </citation>
    <scope>NUCLEOTIDE SEQUENCE [LARGE SCALE GENOMIC DNA]</scope>
    <source>
        <strain evidence="2">Purdue</strain>
    </source>
</reference>
<keyword evidence="2" id="KW-1185">Reference proteome</keyword>
<sequence>MREELRRYFSEFGGSIQNKSHSAALDYLDKTESLRGLVAQYLGIEETHLVSFQPNSYYLEEIVFENLNLDESWTVITDDPLREEFKKAHSVRSLEDLGGLDKSSKLLLWVSQSFRLSLNQIRGIERLLKGNKDVVSYFSVDKGLLEAHQFRSLWTKASFVSLNPAEGLKEFGTVFLCFSKTINLKPVMLGSHASSFGLGSKEIEVKELPYSLEIGTQNVISLLYLEKVFSSLVNS</sequence>
<name>I7CF37_MYCHA</name>
<proteinExistence type="predicted"/>